<keyword evidence="2" id="KW-1185">Reference proteome</keyword>
<dbReference type="GO" id="GO:0003676">
    <property type="term" value="F:nucleic acid binding"/>
    <property type="evidence" value="ECO:0007669"/>
    <property type="project" value="InterPro"/>
</dbReference>
<proteinExistence type="predicted"/>
<evidence type="ECO:0000313" key="1">
    <source>
        <dbReference type="EMBL" id="PNF35215.1"/>
    </source>
</evidence>
<dbReference type="STRING" id="105785.A0A2J7R317"/>
<gene>
    <name evidence="1" type="ORF">B7P43_G06869</name>
</gene>
<protein>
    <submittedName>
        <fullName evidence="1">Uncharacterized protein</fullName>
    </submittedName>
</protein>
<reference evidence="1 2" key="1">
    <citation type="submission" date="2017-12" db="EMBL/GenBank/DDBJ databases">
        <title>Hemimetabolous genomes reveal molecular basis of termite eusociality.</title>
        <authorList>
            <person name="Harrison M.C."/>
            <person name="Jongepier E."/>
            <person name="Robertson H.M."/>
            <person name="Arning N."/>
            <person name="Bitard-Feildel T."/>
            <person name="Chao H."/>
            <person name="Childers C.P."/>
            <person name="Dinh H."/>
            <person name="Doddapaneni H."/>
            <person name="Dugan S."/>
            <person name="Gowin J."/>
            <person name="Greiner C."/>
            <person name="Han Y."/>
            <person name="Hu H."/>
            <person name="Hughes D.S.T."/>
            <person name="Huylmans A.-K."/>
            <person name="Kemena C."/>
            <person name="Kremer L.P.M."/>
            <person name="Lee S.L."/>
            <person name="Lopez-Ezquerra A."/>
            <person name="Mallet L."/>
            <person name="Monroy-Kuhn J.M."/>
            <person name="Moser A."/>
            <person name="Murali S.C."/>
            <person name="Muzny D.M."/>
            <person name="Otani S."/>
            <person name="Piulachs M.-D."/>
            <person name="Poelchau M."/>
            <person name="Qu J."/>
            <person name="Schaub F."/>
            <person name="Wada-Katsumata A."/>
            <person name="Worley K.C."/>
            <person name="Xie Q."/>
            <person name="Ylla G."/>
            <person name="Poulsen M."/>
            <person name="Gibbs R.A."/>
            <person name="Schal C."/>
            <person name="Richards S."/>
            <person name="Belles X."/>
            <person name="Korb J."/>
            <person name="Bornberg-Bauer E."/>
        </authorList>
    </citation>
    <scope>NUCLEOTIDE SEQUENCE [LARGE SCALE GENOMIC DNA]</scope>
    <source>
        <tissue evidence="1">Whole body</tissue>
    </source>
</reference>
<dbReference type="OrthoDB" id="8190933at2759"/>
<dbReference type="Gene3D" id="3.30.420.10">
    <property type="entry name" value="Ribonuclease H-like superfamily/Ribonuclease H"/>
    <property type="match status" value="1"/>
</dbReference>
<dbReference type="InterPro" id="IPR036397">
    <property type="entry name" value="RNaseH_sf"/>
</dbReference>
<dbReference type="Proteomes" id="UP000235965">
    <property type="component" value="Unassembled WGS sequence"/>
</dbReference>
<dbReference type="EMBL" id="NEVH01007823">
    <property type="protein sequence ID" value="PNF35215.1"/>
    <property type="molecule type" value="Genomic_DNA"/>
</dbReference>
<dbReference type="InParanoid" id="A0A2J7R317"/>
<dbReference type="AlphaFoldDB" id="A0A2J7R317"/>
<evidence type="ECO:0000313" key="2">
    <source>
        <dbReference type="Proteomes" id="UP000235965"/>
    </source>
</evidence>
<dbReference type="PANTHER" id="PTHR45913">
    <property type="entry name" value="EPM2A-INTERACTING PROTEIN 1"/>
    <property type="match status" value="1"/>
</dbReference>
<sequence>MAPVLKGQRLIIVHAGGRTGFIPGPLLIFKSHLKTGDYHSEMNATNYQKWLTEKLIPNLPPKSALVDNAPYHNVQFNKAPTSQTMKAKMMEWLTVNNLPFHDGMLKIQLYNLIKAHKPLHKISVMDNIMAAYGHGMYFEWLLKFQNRVKLLLSKVSIAQKRKSHTAGENLIMPAGKITVGMLGQDIATTHCFIHREMLVRLFNRVFELKGELQDYFQENSKPDYANYFEDEEWLEKLACLADTFHHMNQLSKRLQGPRGNFVTSSHKILGFKRKHFWKNHSLIENHHDKLRNIIKHYLPSISTQVCELQSECTLKIRFTDLSLDKFWISMKEEYPAIHRKAINILLQFLISYMCKQAYSCLTSIKSKDINCLISVEDKLWVSLSKVRPRITYLCSKNKHMFHIKIVNFMLYFNSKYNNVLKMIFLFILL</sequence>
<dbReference type="PANTHER" id="PTHR45913:SF19">
    <property type="entry name" value="LOW QUALITY PROTEIN: ZINC FINGER BED DOMAIN-CONTAINING PROTEIN 5-LIKE"/>
    <property type="match status" value="1"/>
</dbReference>
<organism evidence="1 2">
    <name type="scientific">Cryptotermes secundus</name>
    <dbReference type="NCBI Taxonomy" id="105785"/>
    <lineage>
        <taxon>Eukaryota</taxon>
        <taxon>Metazoa</taxon>
        <taxon>Ecdysozoa</taxon>
        <taxon>Arthropoda</taxon>
        <taxon>Hexapoda</taxon>
        <taxon>Insecta</taxon>
        <taxon>Pterygota</taxon>
        <taxon>Neoptera</taxon>
        <taxon>Polyneoptera</taxon>
        <taxon>Dictyoptera</taxon>
        <taxon>Blattodea</taxon>
        <taxon>Blattoidea</taxon>
        <taxon>Termitoidae</taxon>
        <taxon>Kalotermitidae</taxon>
        <taxon>Cryptotermitinae</taxon>
        <taxon>Cryptotermes</taxon>
    </lineage>
</organism>
<accession>A0A2J7R317</accession>
<name>A0A2J7R317_9NEOP</name>
<comment type="caution">
    <text evidence="1">The sequence shown here is derived from an EMBL/GenBank/DDBJ whole genome shotgun (WGS) entry which is preliminary data.</text>
</comment>